<proteinExistence type="predicted"/>
<dbReference type="Pfam" id="PF18660">
    <property type="entry name" value="Tsi6"/>
    <property type="match status" value="1"/>
</dbReference>
<feature type="domain" description="Tsi6" evidence="2">
    <location>
        <begin position="15"/>
        <end position="90"/>
    </location>
</feature>
<evidence type="ECO:0000259" key="2">
    <source>
        <dbReference type="Pfam" id="PF18660"/>
    </source>
</evidence>
<feature type="domain" description="DUF4123" evidence="1">
    <location>
        <begin position="230"/>
        <end position="349"/>
    </location>
</feature>
<dbReference type="RefSeq" id="WP_224197130.1">
    <property type="nucleotide sequence ID" value="NZ_JAIRAU010000056.1"/>
</dbReference>
<name>A0ABS7U507_9BACT</name>
<dbReference type="InterPro" id="IPR040818">
    <property type="entry name" value="Tsi6"/>
</dbReference>
<protein>
    <submittedName>
        <fullName evidence="3">Immunity protein Tsi6 family protein</fullName>
    </submittedName>
</protein>
<gene>
    <name evidence="3" type="ORF">K7C98_39655</name>
</gene>
<evidence type="ECO:0000259" key="1">
    <source>
        <dbReference type="Pfam" id="PF13503"/>
    </source>
</evidence>
<dbReference type="Pfam" id="PF13503">
    <property type="entry name" value="DUF4123"/>
    <property type="match status" value="1"/>
</dbReference>
<reference evidence="3" key="1">
    <citation type="submission" date="2021-08" db="EMBL/GenBank/DDBJ databases">
        <authorList>
            <person name="Stevens D.C."/>
        </authorList>
    </citation>
    <scope>NUCLEOTIDE SEQUENCE</scope>
    <source>
        <strain evidence="3">DSM 53165</strain>
    </source>
</reference>
<evidence type="ECO:0000313" key="4">
    <source>
        <dbReference type="Proteomes" id="UP001139031"/>
    </source>
</evidence>
<organism evidence="3 4">
    <name type="scientific">Nannocystis pusilla</name>
    <dbReference type="NCBI Taxonomy" id="889268"/>
    <lineage>
        <taxon>Bacteria</taxon>
        <taxon>Pseudomonadati</taxon>
        <taxon>Myxococcota</taxon>
        <taxon>Polyangia</taxon>
        <taxon>Nannocystales</taxon>
        <taxon>Nannocystaceae</taxon>
        <taxon>Nannocystis</taxon>
    </lineage>
</organism>
<dbReference type="EMBL" id="JAIRAU010000056">
    <property type="protein sequence ID" value="MBZ5715390.1"/>
    <property type="molecule type" value="Genomic_DNA"/>
</dbReference>
<sequence>MADVMRILSRDAFAEVLAEARRRTRALDPSRWPLLQQIEAQLQFIAKQTRNGRVPHEDDRRHTTLGPLAARNLEDIDPEYADQLEELDYTFRRYPQLPAGPPVRRRGVLQVWSGRETYRKLVLDLGVPRTVGSAGADFVVHGDPAGSPHFQILWDGVSAHVQAEGSHRLAIHGGSAWYGEMANRGWMTAVRTTYRFLVEDHTPPPGPIAPSAAACDALAELERRCDTGKLYAIIDAARSDRALQLVEESIDPYASLYDGEQGRAFDDIAPYLVHLQPSSWLLERLVTEGWGDAWGLYVESGAGFDKVRRHFRQFLKVEVEGEARPMFFRFYDPRVLSTFVEVMTPEQKSELLKAVDVVLFERSAPHLRMGVIE</sequence>
<accession>A0ABS7U507</accession>
<evidence type="ECO:0000313" key="3">
    <source>
        <dbReference type="EMBL" id="MBZ5715390.1"/>
    </source>
</evidence>
<dbReference type="Proteomes" id="UP001139031">
    <property type="component" value="Unassembled WGS sequence"/>
</dbReference>
<dbReference type="InterPro" id="IPR025391">
    <property type="entry name" value="DUF4123"/>
</dbReference>
<keyword evidence="4" id="KW-1185">Reference proteome</keyword>
<comment type="caution">
    <text evidence="3">The sequence shown here is derived from an EMBL/GenBank/DDBJ whole genome shotgun (WGS) entry which is preliminary data.</text>
</comment>